<evidence type="ECO:0000256" key="5">
    <source>
        <dbReference type="ARBA" id="ARBA00022737"/>
    </source>
</evidence>
<feature type="domain" description="ABC transporter" evidence="14">
    <location>
        <begin position="1"/>
        <end position="256"/>
    </location>
</feature>
<dbReference type="FunFam" id="1.20.1560.10:FF:000015">
    <property type="entry name" value="multidrug resistance-associated protein 5 isoform X1"/>
    <property type="match status" value="1"/>
</dbReference>
<feature type="compositionally biased region" description="Basic and acidic residues" evidence="11">
    <location>
        <begin position="395"/>
        <end position="410"/>
    </location>
</feature>
<dbReference type="Gene3D" id="3.40.50.300">
    <property type="entry name" value="P-loop containing nucleotide triphosphate hydrolases"/>
    <property type="match status" value="2"/>
</dbReference>
<keyword evidence="7" id="KW-0067">ATP-binding</keyword>
<comment type="caution">
    <text evidence="16">The sequence shown here is derived from an EMBL/GenBank/DDBJ whole genome shotgun (WGS) entry which is preliminary data.</text>
</comment>
<keyword evidence="13" id="KW-0732">Signal</keyword>
<dbReference type="GO" id="GO:0016020">
    <property type="term" value="C:membrane"/>
    <property type="evidence" value="ECO:0007669"/>
    <property type="project" value="InterPro"/>
</dbReference>
<keyword evidence="4 12" id="KW-0812">Transmembrane</keyword>
<dbReference type="SMART" id="SM00382">
    <property type="entry name" value="AAA"/>
    <property type="match status" value="1"/>
</dbReference>
<evidence type="ECO:0008006" key="17">
    <source>
        <dbReference type="Google" id="ProtNLM"/>
    </source>
</evidence>
<dbReference type="GO" id="GO:0012505">
    <property type="term" value="C:endomembrane system"/>
    <property type="evidence" value="ECO:0007669"/>
    <property type="project" value="UniProtKB-SubCell"/>
</dbReference>
<dbReference type="FunFam" id="3.40.50.300:FF:000997">
    <property type="entry name" value="Multidrug resistance-associated protein 1"/>
    <property type="match status" value="1"/>
</dbReference>
<feature type="compositionally biased region" description="Low complexity" evidence="11">
    <location>
        <begin position="259"/>
        <end position="316"/>
    </location>
</feature>
<dbReference type="SUPFAM" id="SSF52540">
    <property type="entry name" value="P-loop containing nucleoside triphosphate hydrolases"/>
    <property type="match status" value="3"/>
</dbReference>
<feature type="transmembrane region" description="Helical" evidence="12">
    <location>
        <begin position="443"/>
        <end position="465"/>
    </location>
</feature>
<dbReference type="Gene3D" id="1.20.1560.10">
    <property type="entry name" value="ABC transporter type 1, transmembrane domain"/>
    <property type="match status" value="1"/>
</dbReference>
<feature type="region of interest" description="Disordered" evidence="11">
    <location>
        <begin position="63"/>
        <end position="86"/>
    </location>
</feature>
<evidence type="ECO:0000256" key="10">
    <source>
        <dbReference type="ARBA" id="ARBA00023180"/>
    </source>
</evidence>
<dbReference type="InterPro" id="IPR036640">
    <property type="entry name" value="ABC1_TM_sf"/>
</dbReference>
<dbReference type="GO" id="GO:0140359">
    <property type="term" value="F:ABC-type transporter activity"/>
    <property type="evidence" value="ECO:0007669"/>
    <property type="project" value="InterPro"/>
</dbReference>
<feature type="transmembrane region" description="Helical" evidence="12">
    <location>
        <begin position="545"/>
        <end position="565"/>
    </location>
</feature>
<evidence type="ECO:0000256" key="3">
    <source>
        <dbReference type="ARBA" id="ARBA00022448"/>
    </source>
</evidence>
<dbReference type="PANTHER" id="PTHR24223:SF447">
    <property type="entry name" value="MULTIDRUG RESISTANCE-ASSOCIATED PROTEIN 5"/>
    <property type="match status" value="1"/>
</dbReference>
<dbReference type="InterPro" id="IPR050173">
    <property type="entry name" value="ABC_transporter_C-like"/>
</dbReference>
<feature type="region of interest" description="Disordered" evidence="11">
    <location>
        <begin position="259"/>
        <end position="335"/>
    </location>
</feature>
<feature type="chain" id="PRO_5025412789" description="ABC transmembrane type-1 domain-containing protein" evidence="13">
    <location>
        <begin position="23"/>
        <end position="917"/>
    </location>
</feature>
<feature type="transmembrane region" description="Helical" evidence="12">
    <location>
        <begin position="627"/>
        <end position="646"/>
    </location>
</feature>
<reference evidence="16" key="3">
    <citation type="submission" date="2019-06" db="EMBL/GenBank/DDBJ databases">
        <authorList>
            <person name="Poynton C."/>
            <person name="Hasenbein S."/>
            <person name="Benoit J.B."/>
            <person name="Sepulveda M.S."/>
            <person name="Poelchau M.F."/>
            <person name="Murali S.C."/>
            <person name="Chen S."/>
            <person name="Glastad K.M."/>
            <person name="Werren J.H."/>
            <person name="Vineis J.H."/>
            <person name="Bowen J.L."/>
            <person name="Friedrich M."/>
            <person name="Jones J."/>
            <person name="Robertson H.M."/>
            <person name="Feyereisen R."/>
            <person name="Mechler-Hickson A."/>
            <person name="Mathers N."/>
            <person name="Lee C.E."/>
            <person name="Colbourne J.K."/>
            <person name="Biales A."/>
            <person name="Johnston J.S."/>
            <person name="Wellborn G.A."/>
            <person name="Rosendale A.J."/>
            <person name="Cridge A.G."/>
            <person name="Munoz-Torres M.C."/>
            <person name="Bain P.A."/>
            <person name="Manny A.R."/>
            <person name="Major K.M."/>
            <person name="Lambert F.N."/>
            <person name="Vulpe C.D."/>
            <person name="Tuck P."/>
            <person name="Blalock B.J."/>
            <person name="Lin Y.-Y."/>
            <person name="Smith M.E."/>
            <person name="Ochoa-Acuna H."/>
            <person name="Chen M.-J.M."/>
            <person name="Childers C.P."/>
            <person name="Qu J."/>
            <person name="Dugan S."/>
            <person name="Lee S.L."/>
            <person name="Chao H."/>
            <person name="Dinh H."/>
            <person name="Han Y."/>
            <person name="Doddapaneni H."/>
            <person name="Worley K.C."/>
            <person name="Muzny D.M."/>
            <person name="Gibbs R.A."/>
            <person name="Richards S."/>
        </authorList>
    </citation>
    <scope>NUCLEOTIDE SEQUENCE</scope>
    <source>
        <strain evidence="16">HAZT.00-mixed</strain>
        <tissue evidence="16">Whole organism</tissue>
    </source>
</reference>
<evidence type="ECO:0000256" key="2">
    <source>
        <dbReference type="ARBA" id="ARBA00009726"/>
    </source>
</evidence>
<keyword evidence="10" id="KW-0325">Glycoprotein</keyword>
<proteinExistence type="inferred from homology"/>
<dbReference type="EMBL" id="JQDR03013303">
    <property type="protein sequence ID" value="KAA0189834.1"/>
    <property type="molecule type" value="Genomic_DNA"/>
</dbReference>
<protein>
    <recommendedName>
        <fullName evidence="17">ABC transmembrane type-1 domain-containing protein</fullName>
    </recommendedName>
</protein>
<evidence type="ECO:0000259" key="14">
    <source>
        <dbReference type="PROSITE" id="PS50893"/>
    </source>
</evidence>
<evidence type="ECO:0000313" key="16">
    <source>
        <dbReference type="EMBL" id="KAA0189834.1"/>
    </source>
</evidence>
<keyword evidence="8 12" id="KW-1133">Transmembrane helix</keyword>
<reference evidence="16" key="2">
    <citation type="journal article" date="2018" name="Environ. Sci. Technol.">
        <title>The Toxicogenome of Hyalella azteca: A Model for Sediment Ecotoxicology and Evolutionary Toxicology.</title>
        <authorList>
            <person name="Poynton H.C."/>
            <person name="Hasenbein S."/>
            <person name="Benoit J.B."/>
            <person name="Sepulveda M.S."/>
            <person name="Poelchau M.F."/>
            <person name="Hughes D.S.T."/>
            <person name="Murali S.C."/>
            <person name="Chen S."/>
            <person name="Glastad K.M."/>
            <person name="Goodisman M.A.D."/>
            <person name="Werren J.H."/>
            <person name="Vineis J.H."/>
            <person name="Bowen J.L."/>
            <person name="Friedrich M."/>
            <person name="Jones J."/>
            <person name="Robertson H.M."/>
            <person name="Feyereisen R."/>
            <person name="Mechler-Hickson A."/>
            <person name="Mathers N."/>
            <person name="Lee C.E."/>
            <person name="Colbourne J.K."/>
            <person name="Biales A."/>
            <person name="Johnston J.S."/>
            <person name="Wellborn G.A."/>
            <person name="Rosendale A.J."/>
            <person name="Cridge A.G."/>
            <person name="Munoz-Torres M.C."/>
            <person name="Bain P.A."/>
            <person name="Manny A.R."/>
            <person name="Major K.M."/>
            <person name="Lambert F.N."/>
            <person name="Vulpe C.D."/>
            <person name="Tuck P."/>
            <person name="Blalock B.J."/>
            <person name="Lin Y.Y."/>
            <person name="Smith M.E."/>
            <person name="Ochoa-Acuna H."/>
            <person name="Chen M.M."/>
            <person name="Childers C.P."/>
            <person name="Qu J."/>
            <person name="Dugan S."/>
            <person name="Lee S.L."/>
            <person name="Chao H."/>
            <person name="Dinh H."/>
            <person name="Han Y."/>
            <person name="Doddapaneni H."/>
            <person name="Worley K.C."/>
            <person name="Muzny D.M."/>
            <person name="Gibbs R.A."/>
            <person name="Richards S."/>
        </authorList>
    </citation>
    <scope>NUCLEOTIDE SEQUENCE</scope>
    <source>
        <strain evidence="16">HAZT.00-mixed</strain>
        <tissue evidence="16">Whole organism</tissue>
    </source>
</reference>
<dbReference type="InterPro" id="IPR017871">
    <property type="entry name" value="ABC_transporter-like_CS"/>
</dbReference>
<feature type="signal peptide" evidence="13">
    <location>
        <begin position="1"/>
        <end position="22"/>
    </location>
</feature>
<dbReference type="CDD" id="cd03250">
    <property type="entry name" value="ABCC_MRP_domain1"/>
    <property type="match status" value="1"/>
</dbReference>
<keyword evidence="5" id="KW-0677">Repeat</keyword>
<dbReference type="CDD" id="cd18599">
    <property type="entry name" value="ABC_6TM_MRP5_8_9_D2"/>
    <property type="match status" value="1"/>
</dbReference>
<dbReference type="FunFam" id="3.40.50.300:FF:004162">
    <property type="entry name" value="ATP binding cassette subfamily C member 5"/>
    <property type="match status" value="1"/>
</dbReference>
<dbReference type="SUPFAM" id="SSF90123">
    <property type="entry name" value="ABC transporter transmembrane region"/>
    <property type="match status" value="1"/>
</dbReference>
<name>A0A6A0GVN9_HYAAZ</name>
<feature type="region of interest" description="Disordered" evidence="11">
    <location>
        <begin position="394"/>
        <end position="424"/>
    </location>
</feature>
<evidence type="ECO:0000256" key="9">
    <source>
        <dbReference type="ARBA" id="ARBA00023136"/>
    </source>
</evidence>
<dbReference type="PROSITE" id="PS00211">
    <property type="entry name" value="ABC_TRANSPORTER_1"/>
    <property type="match status" value="1"/>
</dbReference>
<keyword evidence="9 12" id="KW-0472">Membrane</keyword>
<feature type="compositionally biased region" description="Polar residues" evidence="11">
    <location>
        <begin position="317"/>
        <end position="332"/>
    </location>
</feature>
<gene>
    <name evidence="16" type="ORF">HAZT_HAZT001315</name>
</gene>
<reference evidence="16" key="1">
    <citation type="submission" date="2014-08" db="EMBL/GenBank/DDBJ databases">
        <authorList>
            <person name="Murali S."/>
            <person name="Richards S."/>
            <person name="Bandaranaike D."/>
            <person name="Bellair M."/>
            <person name="Blankenburg K."/>
            <person name="Chao H."/>
            <person name="Dinh H."/>
            <person name="Doddapaneni H."/>
            <person name="Dugan-Rocha S."/>
            <person name="Elkadiri S."/>
            <person name="Gnanaolivu R."/>
            <person name="Hughes D."/>
            <person name="Lee S."/>
            <person name="Li M."/>
            <person name="Ming W."/>
            <person name="Munidasa M."/>
            <person name="Muniz J."/>
            <person name="Nguyen L."/>
            <person name="Osuji N."/>
            <person name="Pu L.-L."/>
            <person name="Puazo M."/>
            <person name="Skinner E."/>
            <person name="Qu C."/>
            <person name="Quiroz J."/>
            <person name="Raj R."/>
            <person name="Weissenberger G."/>
            <person name="Xin Y."/>
            <person name="Zou X."/>
            <person name="Han Y."/>
            <person name="Worley K."/>
            <person name="Muzny D."/>
            <person name="Gibbs R."/>
        </authorList>
    </citation>
    <scope>NUCLEOTIDE SEQUENCE</scope>
    <source>
        <strain evidence="16">HAZT.00-mixed</strain>
        <tissue evidence="16">Whole organism</tissue>
    </source>
</reference>
<evidence type="ECO:0000256" key="8">
    <source>
        <dbReference type="ARBA" id="ARBA00022989"/>
    </source>
</evidence>
<evidence type="ECO:0000259" key="15">
    <source>
        <dbReference type="PROSITE" id="PS50929"/>
    </source>
</evidence>
<keyword evidence="6" id="KW-0547">Nucleotide-binding</keyword>
<dbReference type="Proteomes" id="UP000711488">
    <property type="component" value="Unassembled WGS sequence"/>
</dbReference>
<sequence>MLIVYLLMSYLLIFYPLNFVPQGELVGVCGGVGSGKSSLLHAILGRMTLLGYDDLSVGGLDDAPASGEEEFDSEKSPALGKNDGIPHQPGTVAVQGDIAYVGQQAWILNASVRDNILFGEPFDPLKYYRVVYACSLTQDLDALPAGDLTEVGERGVNLSGGQKQRLSLARALYSSRSVYLLDDPLSAVDVQVGWHIFRWAIKTGLKKATVILVTHQLQYLPECDRVVLLQGGRIIEQGPHAQLMRDDGEYAALYTSHQNATNPQNTTNFQNTSNHQNTTDPQNTTNPQNTSNPQNITNDQNTTDPQNKTNPQNTTNLANCKTPISRTRSSSAGHVKALDRSYTDVSFESWRRKRTVSSASTGSAAYGGNVAIGGPVMEEEDGLVASLYSDSGNLVDHDSRPSSFSGDRRASSMSGPKDPKVIPGGAITTEERVQSGSVQRSTFFAYINAAGGMCVAAAVVLSFGVNVGTTAFSSWWLSHWLAAGSGANISHVENIGHVDNITDNVGYNSTGLSNSTWDINSNNTSPVGINVTFDSSNNIADNPHLNFYLSVYGSTVIFILATSLLRGVIFMKTSIHASTRLHDQVLNVVFRSPLTFFDTTPVGRILNIFSRDMDEVDVRLPMSLEMFLQNIWLVSCSLLLVCLVFWQFLPMLVILAIIFMVIRNIFRIGIRDFKRLENVSRSPLYSHVSTTLSGLDTIHAYGKQDLFSNKFYYLFDESSTAFYLFNCAMRWLAIRLDMLALGVTTCTAILTVLLRGQVAAAFAGLALAYSSQLSGIFQYTVRLSTETEARFTSVERIQSYIETLESEGQHSEVIPPATWPTHGRICFRNVAMRYRHNTPLVFRDLSFDVHEAEKIGVVGRTGSGKSSLAVCLFRLVELSAGVVRIDGADISKLSLPHLRSRLSVIPQDPVLFSGTVR</sequence>
<dbReference type="Pfam" id="PF00005">
    <property type="entry name" value="ABC_tran"/>
    <property type="match status" value="2"/>
</dbReference>
<dbReference type="GO" id="GO:0016887">
    <property type="term" value="F:ATP hydrolysis activity"/>
    <property type="evidence" value="ECO:0007669"/>
    <property type="project" value="InterPro"/>
</dbReference>
<dbReference type="Pfam" id="PF00664">
    <property type="entry name" value="ABC_membrane"/>
    <property type="match status" value="1"/>
</dbReference>
<dbReference type="PROSITE" id="PS50893">
    <property type="entry name" value="ABC_TRANSPORTER_2"/>
    <property type="match status" value="1"/>
</dbReference>
<evidence type="ECO:0000256" key="11">
    <source>
        <dbReference type="SAM" id="MobiDB-lite"/>
    </source>
</evidence>
<dbReference type="InterPro" id="IPR003593">
    <property type="entry name" value="AAA+_ATPase"/>
</dbReference>
<dbReference type="PANTHER" id="PTHR24223">
    <property type="entry name" value="ATP-BINDING CASSETTE SUB-FAMILY C"/>
    <property type="match status" value="1"/>
</dbReference>
<organism evidence="16">
    <name type="scientific">Hyalella azteca</name>
    <name type="common">Amphipod</name>
    <dbReference type="NCBI Taxonomy" id="294128"/>
    <lineage>
        <taxon>Eukaryota</taxon>
        <taxon>Metazoa</taxon>
        <taxon>Ecdysozoa</taxon>
        <taxon>Arthropoda</taxon>
        <taxon>Crustacea</taxon>
        <taxon>Multicrustacea</taxon>
        <taxon>Malacostraca</taxon>
        <taxon>Eumalacostraca</taxon>
        <taxon>Peracarida</taxon>
        <taxon>Amphipoda</taxon>
        <taxon>Senticaudata</taxon>
        <taxon>Talitrida</taxon>
        <taxon>Talitroidea</taxon>
        <taxon>Hyalellidae</taxon>
        <taxon>Hyalella</taxon>
    </lineage>
</organism>
<evidence type="ECO:0000256" key="13">
    <source>
        <dbReference type="SAM" id="SignalP"/>
    </source>
</evidence>
<feature type="transmembrane region" description="Helical" evidence="12">
    <location>
        <begin position="732"/>
        <end position="754"/>
    </location>
</feature>
<evidence type="ECO:0000256" key="12">
    <source>
        <dbReference type="SAM" id="Phobius"/>
    </source>
</evidence>
<evidence type="ECO:0000256" key="7">
    <source>
        <dbReference type="ARBA" id="ARBA00022840"/>
    </source>
</evidence>
<evidence type="ECO:0000256" key="4">
    <source>
        <dbReference type="ARBA" id="ARBA00022692"/>
    </source>
</evidence>
<dbReference type="PROSITE" id="PS50929">
    <property type="entry name" value="ABC_TM1F"/>
    <property type="match status" value="1"/>
</dbReference>
<comment type="subcellular location">
    <subcellularLocation>
        <location evidence="1">Endomembrane system</location>
        <topology evidence="1">Multi-pass membrane protein</topology>
    </subcellularLocation>
</comment>
<feature type="domain" description="ABC transmembrane type-1" evidence="15">
    <location>
        <begin position="525"/>
        <end position="789"/>
    </location>
</feature>
<dbReference type="InterPro" id="IPR003439">
    <property type="entry name" value="ABC_transporter-like_ATP-bd"/>
</dbReference>
<comment type="similarity">
    <text evidence="2">Belongs to the ABC transporter superfamily. ABCC family. Conjugate transporter (TC 3.A.1.208) subfamily.</text>
</comment>
<keyword evidence="3" id="KW-0813">Transport</keyword>
<evidence type="ECO:0000256" key="1">
    <source>
        <dbReference type="ARBA" id="ARBA00004127"/>
    </source>
</evidence>
<dbReference type="InterPro" id="IPR011527">
    <property type="entry name" value="ABC1_TM_dom"/>
</dbReference>
<dbReference type="GO" id="GO:0005524">
    <property type="term" value="F:ATP binding"/>
    <property type="evidence" value="ECO:0007669"/>
    <property type="project" value="UniProtKB-KW"/>
</dbReference>
<accession>A0A6A0GVN9</accession>
<evidence type="ECO:0000256" key="6">
    <source>
        <dbReference type="ARBA" id="ARBA00022741"/>
    </source>
</evidence>
<dbReference type="InterPro" id="IPR027417">
    <property type="entry name" value="P-loop_NTPase"/>
</dbReference>
<dbReference type="AlphaFoldDB" id="A0A6A0GVN9"/>